<evidence type="ECO:0000256" key="1">
    <source>
        <dbReference type="SAM" id="SignalP"/>
    </source>
</evidence>
<organism evidence="2 3">
    <name type="scientific">Teichococcus oryzae</name>
    <dbReference type="NCBI Taxonomy" id="1608942"/>
    <lineage>
        <taxon>Bacteria</taxon>
        <taxon>Pseudomonadati</taxon>
        <taxon>Pseudomonadota</taxon>
        <taxon>Alphaproteobacteria</taxon>
        <taxon>Acetobacterales</taxon>
        <taxon>Roseomonadaceae</taxon>
        <taxon>Roseomonas</taxon>
    </lineage>
</organism>
<proteinExistence type="predicted"/>
<evidence type="ECO:0000313" key="3">
    <source>
        <dbReference type="Proteomes" id="UP000322110"/>
    </source>
</evidence>
<sequence length="244" mass="26162">MLVLVAVLACAAAPRPSGAQTAFEGTGLTLTATPALASDYLFRGISQTRNRPAIQLLLDLQHDSGFYVGAFGTNVAFPGSNARQEVDFLAGYRFSTGNATLDLGGVYYSYPGYDAPSGSFDYNYFEVVAKAAYTLDPVKFLGTVAWSPDFYFESGAATYLEAGADVALPLGFTGSGRYGYQFIDRNGRYGAPDYANWSLTLSRELYAGFTLGVGYYDTDLSKGECFAGTKLCGARALVMLSRVF</sequence>
<keyword evidence="3" id="KW-1185">Reference proteome</keyword>
<dbReference type="InterPro" id="IPR010239">
    <property type="entry name" value="CHP02001"/>
</dbReference>
<evidence type="ECO:0000313" key="2">
    <source>
        <dbReference type="EMBL" id="KAA2213308.1"/>
    </source>
</evidence>
<accession>A0A5B2TH97</accession>
<name>A0A5B2TH97_9PROT</name>
<reference evidence="2 3" key="1">
    <citation type="journal article" date="2015" name="Int. J. Syst. Evol. Microbiol.">
        <title>Roseomonas oryzae sp. nov., isolated from paddy rhizosphere soil.</title>
        <authorList>
            <person name="Ramaprasad E.V."/>
            <person name="Sasikala Ch."/>
            <person name="Ramana Ch.V."/>
        </authorList>
    </citation>
    <scope>NUCLEOTIDE SEQUENCE [LARGE SCALE GENOMIC DNA]</scope>
    <source>
        <strain evidence="2 3">KCTC 42542</strain>
    </source>
</reference>
<keyword evidence="1" id="KW-0732">Signal</keyword>
<protein>
    <recommendedName>
        <fullName evidence="4">Lipoprotein</fullName>
    </recommendedName>
</protein>
<dbReference type="Proteomes" id="UP000322110">
    <property type="component" value="Unassembled WGS sequence"/>
</dbReference>
<dbReference type="Pfam" id="PF09694">
    <property type="entry name" value="Gcw_chp"/>
    <property type="match status" value="1"/>
</dbReference>
<evidence type="ECO:0008006" key="4">
    <source>
        <dbReference type="Google" id="ProtNLM"/>
    </source>
</evidence>
<feature type="signal peptide" evidence="1">
    <location>
        <begin position="1"/>
        <end position="19"/>
    </location>
</feature>
<comment type="caution">
    <text evidence="2">The sequence shown here is derived from an EMBL/GenBank/DDBJ whole genome shotgun (WGS) entry which is preliminary data.</text>
</comment>
<feature type="chain" id="PRO_5023070189" description="Lipoprotein" evidence="1">
    <location>
        <begin position="20"/>
        <end position="244"/>
    </location>
</feature>
<dbReference type="EMBL" id="VUKA01000004">
    <property type="protein sequence ID" value="KAA2213308.1"/>
    <property type="molecule type" value="Genomic_DNA"/>
</dbReference>
<gene>
    <name evidence="2" type="ORF">F0Q34_10765</name>
</gene>
<dbReference type="AlphaFoldDB" id="A0A5B2TH97"/>
<dbReference type="NCBIfam" id="TIGR02001">
    <property type="entry name" value="gcw_chp"/>
    <property type="match status" value="1"/>
</dbReference>
<dbReference type="OrthoDB" id="9793561at2"/>